<gene>
    <name evidence="1" type="ORF">GCM10009104_07870</name>
</gene>
<dbReference type="EMBL" id="BAAAET010000001">
    <property type="protein sequence ID" value="GAA0684841.1"/>
    <property type="molecule type" value="Genomic_DNA"/>
</dbReference>
<keyword evidence="2" id="KW-1185">Reference proteome</keyword>
<comment type="caution">
    <text evidence="1">The sequence shown here is derived from an EMBL/GenBank/DDBJ whole genome shotgun (WGS) entry which is preliminary data.</text>
</comment>
<name>A0ABP3TAN3_9GAMM</name>
<protein>
    <submittedName>
        <fullName evidence="1">Uncharacterized protein</fullName>
    </submittedName>
</protein>
<evidence type="ECO:0000313" key="2">
    <source>
        <dbReference type="Proteomes" id="UP001499915"/>
    </source>
</evidence>
<reference evidence="2" key="1">
    <citation type="journal article" date="2019" name="Int. J. Syst. Evol. Microbiol.">
        <title>The Global Catalogue of Microorganisms (GCM) 10K type strain sequencing project: providing services to taxonomists for standard genome sequencing and annotation.</title>
        <authorList>
            <consortium name="The Broad Institute Genomics Platform"/>
            <consortium name="The Broad Institute Genome Sequencing Center for Infectious Disease"/>
            <person name="Wu L."/>
            <person name="Ma J."/>
        </authorList>
    </citation>
    <scope>NUCLEOTIDE SEQUENCE [LARGE SCALE GENOMIC DNA]</scope>
    <source>
        <strain evidence="2">JCM 15134</strain>
    </source>
</reference>
<dbReference type="Proteomes" id="UP001499915">
    <property type="component" value="Unassembled WGS sequence"/>
</dbReference>
<accession>A0ABP3TAN3</accession>
<organism evidence="1 2">
    <name type="scientific">Marinobacterium maritimum</name>
    <dbReference type="NCBI Taxonomy" id="500162"/>
    <lineage>
        <taxon>Bacteria</taxon>
        <taxon>Pseudomonadati</taxon>
        <taxon>Pseudomonadota</taxon>
        <taxon>Gammaproteobacteria</taxon>
        <taxon>Oceanospirillales</taxon>
        <taxon>Oceanospirillaceae</taxon>
        <taxon>Marinobacterium</taxon>
    </lineage>
</organism>
<evidence type="ECO:0000313" key="1">
    <source>
        <dbReference type="EMBL" id="GAA0684841.1"/>
    </source>
</evidence>
<sequence length="39" mass="4032">MQRILRAAVIQVQATPVAVMPVGAVEGAAVTVETDPVSR</sequence>
<proteinExistence type="predicted"/>